<protein>
    <submittedName>
        <fullName evidence="1">Uncharacterized protein</fullName>
    </submittedName>
</protein>
<dbReference type="AlphaFoldDB" id="A0A9D4GUU5"/>
<reference evidence="1" key="1">
    <citation type="journal article" date="2019" name="bioRxiv">
        <title>The Genome of the Zebra Mussel, Dreissena polymorpha: A Resource for Invasive Species Research.</title>
        <authorList>
            <person name="McCartney M.A."/>
            <person name="Auch B."/>
            <person name="Kono T."/>
            <person name="Mallez S."/>
            <person name="Zhang Y."/>
            <person name="Obille A."/>
            <person name="Becker A."/>
            <person name="Abrahante J.E."/>
            <person name="Garbe J."/>
            <person name="Badalamenti J.P."/>
            <person name="Herman A."/>
            <person name="Mangelson H."/>
            <person name="Liachko I."/>
            <person name="Sullivan S."/>
            <person name="Sone E.D."/>
            <person name="Koren S."/>
            <person name="Silverstein K.A.T."/>
            <person name="Beckman K.B."/>
            <person name="Gohl D.M."/>
        </authorList>
    </citation>
    <scope>NUCLEOTIDE SEQUENCE</scope>
    <source>
        <strain evidence="1">Duluth1</strain>
        <tissue evidence="1">Whole animal</tissue>
    </source>
</reference>
<dbReference type="EMBL" id="JAIWYP010000005">
    <property type="protein sequence ID" value="KAH3823332.1"/>
    <property type="molecule type" value="Genomic_DNA"/>
</dbReference>
<dbReference type="OrthoDB" id="6146891at2759"/>
<reference evidence="1" key="2">
    <citation type="submission" date="2020-11" db="EMBL/GenBank/DDBJ databases">
        <authorList>
            <person name="McCartney M.A."/>
            <person name="Auch B."/>
            <person name="Kono T."/>
            <person name="Mallez S."/>
            <person name="Becker A."/>
            <person name="Gohl D.M."/>
            <person name="Silverstein K.A.T."/>
            <person name="Koren S."/>
            <person name="Bechman K.B."/>
            <person name="Herman A."/>
            <person name="Abrahante J.E."/>
            <person name="Garbe J."/>
        </authorList>
    </citation>
    <scope>NUCLEOTIDE SEQUENCE</scope>
    <source>
        <strain evidence="1">Duluth1</strain>
        <tissue evidence="1">Whole animal</tissue>
    </source>
</reference>
<sequence length="129" mass="14470">MVTDQIHCVLFRNDAATVGDIPQKLVDKKHSFQKLVNLKGIPQVVLLTKVDLACKEVASNITNVFKSKEIEAAVDKASNPLGLPRNHALPVKNYETEMELDDNISILALMALRQVLHFAEDYIQVFRTN</sequence>
<name>A0A9D4GUU5_DREPO</name>
<comment type="caution">
    <text evidence="1">The sequence shown here is derived from an EMBL/GenBank/DDBJ whole genome shotgun (WGS) entry which is preliminary data.</text>
</comment>
<gene>
    <name evidence="1" type="ORF">DPMN_125130</name>
</gene>
<dbReference type="PANTHER" id="PTHR14241">
    <property type="entry name" value="INTERFERON-INDUCED PROTEIN 44"/>
    <property type="match status" value="1"/>
</dbReference>
<proteinExistence type="predicted"/>
<evidence type="ECO:0000313" key="1">
    <source>
        <dbReference type="EMBL" id="KAH3823332.1"/>
    </source>
</evidence>
<evidence type="ECO:0000313" key="2">
    <source>
        <dbReference type="Proteomes" id="UP000828390"/>
    </source>
</evidence>
<accession>A0A9D4GUU5</accession>
<dbReference type="Proteomes" id="UP000828390">
    <property type="component" value="Unassembled WGS sequence"/>
</dbReference>
<keyword evidence="2" id="KW-1185">Reference proteome</keyword>
<organism evidence="1 2">
    <name type="scientific">Dreissena polymorpha</name>
    <name type="common">Zebra mussel</name>
    <name type="synonym">Mytilus polymorpha</name>
    <dbReference type="NCBI Taxonomy" id="45954"/>
    <lineage>
        <taxon>Eukaryota</taxon>
        <taxon>Metazoa</taxon>
        <taxon>Spiralia</taxon>
        <taxon>Lophotrochozoa</taxon>
        <taxon>Mollusca</taxon>
        <taxon>Bivalvia</taxon>
        <taxon>Autobranchia</taxon>
        <taxon>Heteroconchia</taxon>
        <taxon>Euheterodonta</taxon>
        <taxon>Imparidentia</taxon>
        <taxon>Neoheterodontei</taxon>
        <taxon>Myida</taxon>
        <taxon>Dreissenoidea</taxon>
        <taxon>Dreissenidae</taxon>
        <taxon>Dreissena</taxon>
    </lineage>
</organism>
<dbReference type="PANTHER" id="PTHR14241:SF32">
    <property type="entry name" value="VWFA DOMAIN-CONTAINING PROTEIN-RELATED"/>
    <property type="match status" value="1"/>
</dbReference>